<organism evidence="2 3">
    <name type="scientific">Microvirga subterranea</name>
    <dbReference type="NCBI Taxonomy" id="186651"/>
    <lineage>
        <taxon>Bacteria</taxon>
        <taxon>Pseudomonadati</taxon>
        <taxon>Pseudomonadota</taxon>
        <taxon>Alphaproteobacteria</taxon>
        <taxon>Hyphomicrobiales</taxon>
        <taxon>Methylobacteriaceae</taxon>
        <taxon>Microvirga</taxon>
    </lineage>
</organism>
<dbReference type="Proteomes" id="UP000254925">
    <property type="component" value="Unassembled WGS sequence"/>
</dbReference>
<accession>A0A370HQP8</accession>
<gene>
    <name evidence="2" type="ORF">DES45_102245</name>
</gene>
<dbReference type="AlphaFoldDB" id="A0A370HQP8"/>
<feature type="region of interest" description="Disordered" evidence="1">
    <location>
        <begin position="144"/>
        <end position="180"/>
    </location>
</feature>
<keyword evidence="3" id="KW-1185">Reference proteome</keyword>
<reference evidence="2 3" key="1">
    <citation type="submission" date="2018-07" db="EMBL/GenBank/DDBJ databases">
        <title>Genomic Encyclopedia of Type Strains, Phase IV (KMG-IV): sequencing the most valuable type-strain genomes for metagenomic binning, comparative biology and taxonomic classification.</title>
        <authorList>
            <person name="Goeker M."/>
        </authorList>
    </citation>
    <scope>NUCLEOTIDE SEQUENCE [LARGE SCALE GENOMIC DNA]</scope>
    <source>
        <strain evidence="2 3">DSM 14364</strain>
    </source>
</reference>
<protein>
    <submittedName>
        <fullName evidence="2">Uncharacterized protein</fullName>
    </submittedName>
</protein>
<evidence type="ECO:0000313" key="2">
    <source>
        <dbReference type="EMBL" id="RDI60857.1"/>
    </source>
</evidence>
<proteinExistence type="predicted"/>
<feature type="compositionally biased region" description="Basic and acidic residues" evidence="1">
    <location>
        <begin position="152"/>
        <end position="169"/>
    </location>
</feature>
<sequence length="180" mass="20614">MTDQETRVTFSDADFDAIEAAVMETERGRWFLREYARRNRNADTEAVLAELRRFEEAARDDETARRLARIQESLRAMATTIARTKGEVGLLPRHRGQDDLGDFLTNGAPESEEEFEAWAEHRIRRIIQTLRYVEGRVQEMVAVSAPEQQAPADERSSFPETRPVTEEATVHPGPHPSFLM</sequence>
<name>A0A370HQP8_9HYPH</name>
<comment type="caution">
    <text evidence="2">The sequence shown here is derived from an EMBL/GenBank/DDBJ whole genome shotgun (WGS) entry which is preliminary data.</text>
</comment>
<dbReference type="EMBL" id="QQBB01000002">
    <property type="protein sequence ID" value="RDI60857.1"/>
    <property type="molecule type" value="Genomic_DNA"/>
</dbReference>
<evidence type="ECO:0000256" key="1">
    <source>
        <dbReference type="SAM" id="MobiDB-lite"/>
    </source>
</evidence>
<evidence type="ECO:0000313" key="3">
    <source>
        <dbReference type="Proteomes" id="UP000254925"/>
    </source>
</evidence>